<dbReference type="Proteomes" id="UP000236173">
    <property type="component" value="Unassembled WGS sequence"/>
</dbReference>
<dbReference type="InterPro" id="IPR012349">
    <property type="entry name" value="Split_barrel_FMN-bd"/>
</dbReference>
<dbReference type="Pfam" id="PF10590">
    <property type="entry name" value="PNP_phzG_C"/>
    <property type="match status" value="1"/>
</dbReference>
<dbReference type="FunFam" id="2.30.110.10:FF:000020">
    <property type="entry name" value="PNPO isoform 11"/>
    <property type="match status" value="1"/>
</dbReference>
<dbReference type="InterPro" id="IPR011576">
    <property type="entry name" value="Pyridox_Oxase_N"/>
</dbReference>
<evidence type="ECO:0000256" key="5">
    <source>
        <dbReference type="ARBA" id="ARBA00023002"/>
    </source>
</evidence>
<dbReference type="Pfam" id="PF01243">
    <property type="entry name" value="PNPOx_N"/>
    <property type="match status" value="1"/>
</dbReference>
<feature type="domain" description="Pyridoxine 5'-phosphate oxidase dimerisation C-terminal" evidence="11">
    <location>
        <begin position="175"/>
        <end position="216"/>
    </location>
</feature>
<feature type="binding site" evidence="9">
    <location>
        <position position="108"/>
    </location>
    <ligand>
        <name>FMN</name>
        <dbReference type="ChEBI" id="CHEBI:58210"/>
    </ligand>
</feature>
<feature type="binding site" evidence="9">
    <location>
        <position position="198"/>
    </location>
    <ligand>
        <name>FMN</name>
        <dbReference type="ChEBI" id="CHEBI:58210"/>
    </ligand>
</feature>
<feature type="binding site" evidence="9">
    <location>
        <position position="86"/>
    </location>
    <ligand>
        <name>FMN</name>
        <dbReference type="ChEBI" id="CHEBI:58210"/>
    </ligand>
</feature>
<evidence type="ECO:0000259" key="11">
    <source>
        <dbReference type="Pfam" id="PF10590"/>
    </source>
</evidence>
<dbReference type="NCBIfam" id="NF004231">
    <property type="entry name" value="PRK05679.1"/>
    <property type="match status" value="1"/>
</dbReference>
<name>A0A2H5XBS3_9BACT</name>
<evidence type="ECO:0000313" key="12">
    <source>
        <dbReference type="EMBL" id="GBC98636.1"/>
    </source>
</evidence>
<dbReference type="NCBIfam" id="TIGR00558">
    <property type="entry name" value="pdxH"/>
    <property type="match status" value="1"/>
</dbReference>
<comment type="caution">
    <text evidence="12">The sequence shown here is derived from an EMBL/GenBank/DDBJ whole genome shotgun (WGS) entry which is preliminary data.</text>
</comment>
<dbReference type="EC" id="1.4.3.5" evidence="8"/>
<accession>A0A2H5XBS3</accession>
<dbReference type="HAMAP" id="MF_01629">
    <property type="entry name" value="PdxH"/>
    <property type="match status" value="1"/>
</dbReference>
<organism evidence="12 13">
    <name type="scientific">Candidatus Fervidibacter japonicus</name>
    <dbReference type="NCBI Taxonomy" id="2035412"/>
    <lineage>
        <taxon>Bacteria</taxon>
        <taxon>Candidatus Fervidibacterota</taxon>
        <taxon>Candidatus Fervidibacter</taxon>
    </lineage>
</organism>
<dbReference type="GO" id="GO:0008615">
    <property type="term" value="P:pyridoxine biosynthetic process"/>
    <property type="evidence" value="ECO:0007669"/>
    <property type="project" value="UniProtKB-UniRule"/>
</dbReference>
<keyword evidence="6" id="KW-0664">Pyridoxine biosynthesis</keyword>
<dbReference type="PROSITE" id="PS01064">
    <property type="entry name" value="PYRIDOX_OXIDASE"/>
    <property type="match status" value="1"/>
</dbReference>
<dbReference type="InterPro" id="IPR019740">
    <property type="entry name" value="Pyridox_Oxase_CS"/>
</dbReference>
<evidence type="ECO:0000259" key="10">
    <source>
        <dbReference type="Pfam" id="PF01243"/>
    </source>
</evidence>
<evidence type="ECO:0000256" key="3">
    <source>
        <dbReference type="ARBA" id="ARBA00022630"/>
    </source>
</evidence>
<comment type="cofactor">
    <cofactor evidence="9">
        <name>FMN</name>
        <dbReference type="ChEBI" id="CHEBI:58210"/>
    </cofactor>
    <text evidence="9">Binds 1 FMN per subunit.</text>
</comment>
<feature type="domain" description="Pyridoxamine 5'-phosphate oxidase N-terminal" evidence="10">
    <location>
        <begin position="36"/>
        <end position="160"/>
    </location>
</feature>
<comment type="pathway">
    <text evidence="7">Cofactor metabolism.</text>
</comment>
<keyword evidence="3" id="KW-0285">Flavoprotein</keyword>
<evidence type="ECO:0000256" key="1">
    <source>
        <dbReference type="ARBA" id="ARBA00007301"/>
    </source>
</evidence>
<dbReference type="AlphaFoldDB" id="A0A2H5XBS3"/>
<feature type="binding site" evidence="9">
    <location>
        <begin position="143"/>
        <end position="144"/>
    </location>
    <ligand>
        <name>FMN</name>
        <dbReference type="ChEBI" id="CHEBI:58210"/>
    </ligand>
</feature>
<dbReference type="GO" id="GO:0010181">
    <property type="term" value="F:FMN binding"/>
    <property type="evidence" value="ECO:0007669"/>
    <property type="project" value="UniProtKB-UniRule"/>
</dbReference>
<dbReference type="PIRSF" id="PIRSF000190">
    <property type="entry name" value="Pyd_amn-ph_oxd"/>
    <property type="match status" value="1"/>
</dbReference>
<evidence type="ECO:0000256" key="8">
    <source>
        <dbReference type="NCBIfam" id="TIGR00558"/>
    </source>
</evidence>
<keyword evidence="4 9" id="KW-0288">FMN</keyword>
<evidence type="ECO:0000256" key="7">
    <source>
        <dbReference type="ARBA" id="ARBA00060587"/>
    </source>
</evidence>
<feature type="binding site" evidence="9">
    <location>
        <begin position="79"/>
        <end position="80"/>
    </location>
    <ligand>
        <name>FMN</name>
        <dbReference type="ChEBI" id="CHEBI:58210"/>
    </ligand>
</feature>
<proteinExistence type="inferred from homology"/>
<reference evidence="13" key="1">
    <citation type="submission" date="2017-09" db="EMBL/GenBank/DDBJ databases">
        <title>Metaegenomics of thermophilic ammonia-oxidizing enrichment culture.</title>
        <authorList>
            <person name="Kato S."/>
            <person name="Suzuki K."/>
        </authorList>
    </citation>
    <scope>NUCLEOTIDE SEQUENCE [LARGE SCALE GENOMIC DNA]</scope>
</reference>
<dbReference type="GO" id="GO:0004733">
    <property type="term" value="F:pyridoxamine phosphate oxidase activity"/>
    <property type="evidence" value="ECO:0007669"/>
    <property type="project" value="UniProtKB-UniRule"/>
</dbReference>
<comment type="subunit">
    <text evidence="2">Homodimer.</text>
</comment>
<dbReference type="PANTHER" id="PTHR10851">
    <property type="entry name" value="PYRIDOXINE-5-PHOSPHATE OXIDASE"/>
    <property type="match status" value="1"/>
</dbReference>
<evidence type="ECO:0000256" key="9">
    <source>
        <dbReference type="PIRSR" id="PIRSR000190-2"/>
    </source>
</evidence>
<dbReference type="SUPFAM" id="SSF50475">
    <property type="entry name" value="FMN-binding split barrel"/>
    <property type="match status" value="1"/>
</dbReference>
<dbReference type="PANTHER" id="PTHR10851:SF0">
    <property type="entry name" value="PYRIDOXINE-5'-PHOSPHATE OXIDASE"/>
    <property type="match status" value="1"/>
</dbReference>
<comment type="similarity">
    <text evidence="1">Belongs to the pyridoxamine 5'-phosphate oxidase family.</text>
</comment>
<dbReference type="EMBL" id="BEHT01000013">
    <property type="protein sequence ID" value="GBC98636.1"/>
    <property type="molecule type" value="Genomic_DNA"/>
</dbReference>
<dbReference type="Gene3D" id="2.30.110.10">
    <property type="entry name" value="Electron Transport, Fmn-binding Protein, Chain A"/>
    <property type="match status" value="1"/>
</dbReference>
<protein>
    <recommendedName>
        <fullName evidence="8">Pyridoxamine 5'-phosphate oxidase</fullName>
        <ecNumber evidence="8">1.4.3.5</ecNumber>
    </recommendedName>
</protein>
<dbReference type="InterPro" id="IPR000659">
    <property type="entry name" value="Pyridox_Oxase"/>
</dbReference>
<evidence type="ECO:0000256" key="6">
    <source>
        <dbReference type="ARBA" id="ARBA00023096"/>
    </source>
</evidence>
<evidence type="ECO:0000256" key="2">
    <source>
        <dbReference type="ARBA" id="ARBA00011738"/>
    </source>
</evidence>
<evidence type="ECO:0000313" key="13">
    <source>
        <dbReference type="Proteomes" id="UP000236173"/>
    </source>
</evidence>
<keyword evidence="5 12" id="KW-0560">Oxidoreductase</keyword>
<feature type="binding site" evidence="9">
    <location>
        <position position="85"/>
    </location>
    <ligand>
        <name>FMN</name>
        <dbReference type="ChEBI" id="CHEBI:58210"/>
    </ligand>
</feature>
<sequence length="216" mass="25335">MDIREQLWRLRRDYRQRPLSEKSVPSDPFELLKQWLQEALTAGLLDPNAVALATVSPDGQPSVRAVLLRDLNERGFVFFTNYESRKACDLQHNPKAALLFLWSPLERQVRVEGVVERVSDAESDAYFRTRPRSYQLAAWASPQSQPIPDRAFLERRYQAMAERFAGQEVPRPPFWGGFRLTPERMEFWQGRANRLHDRLLYIRQPDGSWRIQRLAP</sequence>
<feature type="binding site" evidence="9">
    <location>
        <position position="188"/>
    </location>
    <ligand>
        <name>FMN</name>
        <dbReference type="ChEBI" id="CHEBI:58210"/>
    </ligand>
</feature>
<gene>
    <name evidence="12" type="primary">pdxH</name>
    <name evidence="12" type="ORF">HRbin17_01150</name>
</gene>
<evidence type="ECO:0000256" key="4">
    <source>
        <dbReference type="ARBA" id="ARBA00022643"/>
    </source>
</evidence>
<dbReference type="InterPro" id="IPR019576">
    <property type="entry name" value="Pyridoxamine_oxidase_dimer_C"/>
</dbReference>